<dbReference type="InterPro" id="IPR000719">
    <property type="entry name" value="Prot_kinase_dom"/>
</dbReference>
<feature type="chain" id="PRO_5015124320" description="Protein kinase domain-containing protein" evidence="13">
    <location>
        <begin position="28"/>
        <end position="769"/>
    </location>
</feature>
<protein>
    <recommendedName>
        <fullName evidence="14">Protein kinase domain-containing protein</fullName>
    </recommendedName>
</protein>
<keyword evidence="7" id="KW-0067">ATP-binding</keyword>
<dbReference type="FunFam" id="1.10.510.10:FF:000084">
    <property type="entry name" value="Wall-associated receptor kinase 2"/>
    <property type="match status" value="1"/>
</dbReference>
<proteinExistence type="predicted"/>
<evidence type="ECO:0000256" key="9">
    <source>
        <dbReference type="ARBA" id="ARBA00023180"/>
    </source>
</evidence>
<dbReference type="GO" id="GO:0005509">
    <property type="term" value="F:calcium ion binding"/>
    <property type="evidence" value="ECO:0007669"/>
    <property type="project" value="InterPro"/>
</dbReference>
<comment type="caution">
    <text evidence="15">The sequence shown here is derived from an EMBL/GenBank/DDBJ whole genome shotgun (WGS) entry which is preliminary data.</text>
</comment>
<keyword evidence="8" id="KW-1015">Disulfide bond</keyword>
<evidence type="ECO:0000256" key="11">
    <source>
        <dbReference type="ARBA" id="ARBA00047951"/>
    </source>
</evidence>
<dbReference type="CDD" id="cd14066">
    <property type="entry name" value="STKc_IRAK"/>
    <property type="match status" value="1"/>
</dbReference>
<keyword evidence="4 13" id="KW-0732">Signal</keyword>
<keyword evidence="5" id="KW-0547">Nucleotide-binding</keyword>
<dbReference type="Gene3D" id="1.10.510.10">
    <property type="entry name" value="Transferase(Phosphotransferase) domain 1"/>
    <property type="match status" value="1"/>
</dbReference>
<keyword evidence="2" id="KW-0723">Serine/threonine-protein kinase</keyword>
<keyword evidence="9" id="KW-0325">Glycoprotein</keyword>
<keyword evidence="12" id="KW-1133">Transmembrane helix</keyword>
<reference evidence="15 16" key="1">
    <citation type="journal article" date="2018" name="Nat. Genet.">
        <title>The Rosa genome provides new insights in the design of modern roses.</title>
        <authorList>
            <person name="Bendahmane M."/>
        </authorList>
    </citation>
    <scope>NUCLEOTIDE SEQUENCE [LARGE SCALE GENOMIC DNA]</scope>
    <source>
        <strain evidence="16">cv. Old Blush</strain>
    </source>
</reference>
<evidence type="ECO:0000256" key="8">
    <source>
        <dbReference type="ARBA" id="ARBA00023157"/>
    </source>
</evidence>
<dbReference type="GO" id="GO:0005886">
    <property type="term" value="C:plasma membrane"/>
    <property type="evidence" value="ECO:0007669"/>
    <property type="project" value="TreeGrafter"/>
</dbReference>
<feature type="domain" description="Protein kinase" evidence="14">
    <location>
        <begin position="437"/>
        <end position="744"/>
    </location>
</feature>
<comment type="catalytic activity">
    <reaction evidence="11">
        <text>L-threonyl-[protein] + ATP = O-phospho-L-threonyl-[protein] + ADP + H(+)</text>
        <dbReference type="Rhea" id="RHEA:46608"/>
        <dbReference type="Rhea" id="RHEA-COMP:11060"/>
        <dbReference type="Rhea" id="RHEA-COMP:11605"/>
        <dbReference type="ChEBI" id="CHEBI:15378"/>
        <dbReference type="ChEBI" id="CHEBI:30013"/>
        <dbReference type="ChEBI" id="CHEBI:30616"/>
        <dbReference type="ChEBI" id="CHEBI:61977"/>
        <dbReference type="ChEBI" id="CHEBI:456216"/>
    </reaction>
</comment>
<dbReference type="InterPro" id="IPR011009">
    <property type="entry name" value="Kinase-like_dom_sf"/>
</dbReference>
<dbReference type="Pfam" id="PF13947">
    <property type="entry name" value="GUB_WAK_bind"/>
    <property type="match status" value="1"/>
</dbReference>
<dbReference type="STRING" id="74649.A0A2P6Q6G1"/>
<dbReference type="Gene3D" id="2.10.25.10">
    <property type="entry name" value="Laminin"/>
    <property type="match status" value="2"/>
</dbReference>
<dbReference type="OMA" id="MELECLY"/>
<evidence type="ECO:0000256" key="6">
    <source>
        <dbReference type="ARBA" id="ARBA00022777"/>
    </source>
</evidence>
<dbReference type="InterPro" id="IPR008271">
    <property type="entry name" value="Ser/Thr_kinase_AS"/>
</dbReference>
<evidence type="ECO:0000256" key="2">
    <source>
        <dbReference type="ARBA" id="ARBA00022527"/>
    </source>
</evidence>
<dbReference type="AlphaFoldDB" id="A0A2P6Q6G1"/>
<evidence type="ECO:0000256" key="1">
    <source>
        <dbReference type="ARBA" id="ARBA00004479"/>
    </source>
</evidence>
<feature type="transmembrane region" description="Helical" evidence="12">
    <location>
        <begin position="364"/>
        <end position="387"/>
    </location>
</feature>
<dbReference type="EMBL" id="PDCK01000043">
    <property type="protein sequence ID" value="PRQ29763.1"/>
    <property type="molecule type" value="Genomic_DNA"/>
</dbReference>
<dbReference type="GO" id="GO:0007166">
    <property type="term" value="P:cell surface receptor signaling pathway"/>
    <property type="evidence" value="ECO:0007669"/>
    <property type="project" value="InterPro"/>
</dbReference>
<evidence type="ECO:0000256" key="7">
    <source>
        <dbReference type="ARBA" id="ARBA00022840"/>
    </source>
</evidence>
<keyword evidence="12" id="KW-0812">Transmembrane</keyword>
<organism evidence="15 16">
    <name type="scientific">Rosa chinensis</name>
    <name type="common">China rose</name>
    <dbReference type="NCBI Taxonomy" id="74649"/>
    <lineage>
        <taxon>Eukaryota</taxon>
        <taxon>Viridiplantae</taxon>
        <taxon>Streptophyta</taxon>
        <taxon>Embryophyta</taxon>
        <taxon>Tracheophyta</taxon>
        <taxon>Spermatophyta</taxon>
        <taxon>Magnoliopsida</taxon>
        <taxon>eudicotyledons</taxon>
        <taxon>Gunneridae</taxon>
        <taxon>Pentapetalae</taxon>
        <taxon>rosids</taxon>
        <taxon>fabids</taxon>
        <taxon>Rosales</taxon>
        <taxon>Rosaceae</taxon>
        <taxon>Rosoideae</taxon>
        <taxon>Rosoideae incertae sedis</taxon>
        <taxon>Rosa</taxon>
    </lineage>
</organism>
<gene>
    <name evidence="15" type="ORF">RchiOBHm_Chr5g0017331</name>
</gene>
<dbReference type="Gramene" id="PRQ29763">
    <property type="protein sequence ID" value="PRQ29763"/>
    <property type="gene ID" value="RchiOBHm_Chr5g0017331"/>
</dbReference>
<keyword evidence="3 15" id="KW-0808">Transferase</keyword>
<dbReference type="GO" id="GO:0005524">
    <property type="term" value="F:ATP binding"/>
    <property type="evidence" value="ECO:0007669"/>
    <property type="project" value="UniProtKB-KW"/>
</dbReference>
<comment type="catalytic activity">
    <reaction evidence="10">
        <text>L-seryl-[protein] + ATP = O-phospho-L-seryl-[protein] + ADP + H(+)</text>
        <dbReference type="Rhea" id="RHEA:17989"/>
        <dbReference type="Rhea" id="RHEA-COMP:9863"/>
        <dbReference type="Rhea" id="RHEA-COMP:11604"/>
        <dbReference type="ChEBI" id="CHEBI:15378"/>
        <dbReference type="ChEBI" id="CHEBI:29999"/>
        <dbReference type="ChEBI" id="CHEBI:30616"/>
        <dbReference type="ChEBI" id="CHEBI:83421"/>
        <dbReference type="ChEBI" id="CHEBI:456216"/>
    </reaction>
</comment>
<dbReference type="SMART" id="SM00220">
    <property type="entry name" value="S_TKc"/>
    <property type="match status" value="1"/>
</dbReference>
<evidence type="ECO:0000256" key="5">
    <source>
        <dbReference type="ARBA" id="ARBA00022741"/>
    </source>
</evidence>
<dbReference type="CDD" id="cd00054">
    <property type="entry name" value="EGF_CA"/>
    <property type="match status" value="1"/>
</dbReference>
<dbReference type="SUPFAM" id="SSF56112">
    <property type="entry name" value="Protein kinase-like (PK-like)"/>
    <property type="match status" value="1"/>
</dbReference>
<evidence type="ECO:0000256" key="12">
    <source>
        <dbReference type="SAM" id="Phobius"/>
    </source>
</evidence>
<dbReference type="InterPro" id="IPR018097">
    <property type="entry name" value="EGF_Ca-bd_CS"/>
</dbReference>
<keyword evidence="6" id="KW-0418">Kinase</keyword>
<feature type="signal peptide" evidence="13">
    <location>
        <begin position="1"/>
        <end position="27"/>
    </location>
</feature>
<evidence type="ECO:0000256" key="10">
    <source>
        <dbReference type="ARBA" id="ARBA00047558"/>
    </source>
</evidence>
<evidence type="ECO:0000313" key="15">
    <source>
        <dbReference type="EMBL" id="PRQ29763.1"/>
    </source>
</evidence>
<dbReference type="InterPro" id="IPR045274">
    <property type="entry name" value="WAK-like"/>
</dbReference>
<dbReference type="GO" id="GO:0004674">
    <property type="term" value="F:protein serine/threonine kinase activity"/>
    <property type="evidence" value="ECO:0007669"/>
    <property type="project" value="UniProtKB-KW"/>
</dbReference>
<dbReference type="Proteomes" id="UP000238479">
    <property type="component" value="Chromosome 5"/>
</dbReference>
<dbReference type="InterPro" id="IPR025287">
    <property type="entry name" value="WAK_GUB"/>
</dbReference>
<evidence type="ECO:0000256" key="3">
    <source>
        <dbReference type="ARBA" id="ARBA00022679"/>
    </source>
</evidence>
<sequence length="769" mass="85066">MLGVVVPILVVVVLAAATSSSTTSAQALPNCPDRCGDVKISYPFGTVKGCYLRDEFFINCTSAEGNASVAKLTSPPSSSPTSPLTDLIVTDISLDNAELRILSSVYQDCGDRKETLNKWLRLPSPFAFSTKNIFFAVGCATFAKYRGYQYRPSGRILGPDDDQAYNKSGFAVTQCDDSFGTTCSGNGCSQSSIPSGLQNFTVESLLSISINGYIPNQGKWYSPYLGCNYGFLAEEGNFSFSPNISFAQLQKYRRLLVPTTTVINWQVGDEPCEEAQKSKGSYACKGNSTCVNWSNVNEGGYGGWHLGYICRCLPGYQGNPYLADGCQDINECQSSDRCRTEELCVNLPGQYKCDPNQLKTSLRFLISFGIFASVFVIVVGGLGSIYWEMKKREYMILKEKYFEKNGGLLLQQLANHHGVEMAKIFTAEELEKATNNYHESRVLGEGGCGIVYKGILQNDRTVAIKKPKVGNSSHSTTPTHCTPSQQFVNEVIILSQINHINVVRLLGCCLETSVPILVYEFITNGTLFKHLHGDKRGKRSSPPLFWDLRLKIATETAGALAYLHSSTSTPILHRDVKTMNILLDENYTAKVADFGASQLIRPLDEKQMTTFVQGTLGYLDPEYFHSDEFTEKSDVYSFGVVLVELLTSKKAFSFARPDAERNLSKLFVSSVEDGRLKEILDNDMVDEANINDTMVLENVAYLAKRCLRVKGDERPTMKEVAMELECLYKGLSSIYDMTHKHYFICQDETDEDLLGSSTSNTADVAADVL</sequence>
<dbReference type="PROSITE" id="PS01187">
    <property type="entry name" value="EGF_CA"/>
    <property type="match status" value="1"/>
</dbReference>
<dbReference type="OrthoDB" id="5985519at2759"/>
<dbReference type="Gene3D" id="3.30.200.20">
    <property type="entry name" value="Phosphorylase Kinase, domain 1"/>
    <property type="match status" value="1"/>
</dbReference>
<evidence type="ECO:0000256" key="13">
    <source>
        <dbReference type="SAM" id="SignalP"/>
    </source>
</evidence>
<dbReference type="PANTHER" id="PTHR27005:SF468">
    <property type="entry name" value="OS01G0310500 PROTEIN"/>
    <property type="match status" value="1"/>
</dbReference>
<dbReference type="PANTHER" id="PTHR27005">
    <property type="entry name" value="WALL-ASSOCIATED RECEPTOR KINASE-LIKE 21"/>
    <property type="match status" value="1"/>
</dbReference>
<comment type="subcellular location">
    <subcellularLocation>
        <location evidence="1">Membrane</location>
        <topology evidence="1">Single-pass type I membrane protein</topology>
    </subcellularLocation>
</comment>
<evidence type="ECO:0000313" key="16">
    <source>
        <dbReference type="Proteomes" id="UP000238479"/>
    </source>
</evidence>
<name>A0A2P6Q6G1_ROSCH</name>
<dbReference type="PROSITE" id="PS00108">
    <property type="entry name" value="PROTEIN_KINASE_ST"/>
    <property type="match status" value="1"/>
</dbReference>
<dbReference type="SMR" id="A0A2P6Q6G1"/>
<dbReference type="Pfam" id="PF00069">
    <property type="entry name" value="Pkinase"/>
    <property type="match status" value="1"/>
</dbReference>
<evidence type="ECO:0000259" key="14">
    <source>
        <dbReference type="PROSITE" id="PS50011"/>
    </source>
</evidence>
<dbReference type="PROSITE" id="PS50011">
    <property type="entry name" value="PROTEIN_KINASE_DOM"/>
    <property type="match status" value="1"/>
</dbReference>
<evidence type="ECO:0000256" key="4">
    <source>
        <dbReference type="ARBA" id="ARBA00022729"/>
    </source>
</evidence>
<keyword evidence="12" id="KW-0472">Membrane</keyword>
<accession>A0A2P6Q6G1</accession>
<keyword evidence="16" id="KW-1185">Reference proteome</keyword>